<dbReference type="Gene3D" id="1.10.357.10">
    <property type="entry name" value="Tetracycline Repressor, domain 2"/>
    <property type="match status" value="1"/>
</dbReference>
<evidence type="ECO:0000313" key="4">
    <source>
        <dbReference type="EMBL" id="MFD2515599.1"/>
    </source>
</evidence>
<reference evidence="5" key="1">
    <citation type="journal article" date="2019" name="Int. J. Syst. Evol. Microbiol.">
        <title>The Global Catalogue of Microorganisms (GCM) 10K type strain sequencing project: providing services to taxonomists for standard genome sequencing and annotation.</title>
        <authorList>
            <consortium name="The Broad Institute Genomics Platform"/>
            <consortium name="The Broad Institute Genome Sequencing Center for Infectious Disease"/>
            <person name="Wu L."/>
            <person name="Ma J."/>
        </authorList>
    </citation>
    <scope>NUCLEOTIDE SEQUENCE [LARGE SCALE GENOMIC DNA]</scope>
    <source>
        <strain evidence="5">KCTC 42498</strain>
    </source>
</reference>
<dbReference type="RefSeq" id="WP_377510653.1">
    <property type="nucleotide sequence ID" value="NZ_JBHULU010000021.1"/>
</dbReference>
<dbReference type="SUPFAM" id="SSF46689">
    <property type="entry name" value="Homeodomain-like"/>
    <property type="match status" value="1"/>
</dbReference>
<evidence type="ECO:0000256" key="1">
    <source>
        <dbReference type="ARBA" id="ARBA00023125"/>
    </source>
</evidence>
<protein>
    <submittedName>
        <fullName evidence="4">TetR/AcrR family transcriptional regulator</fullName>
    </submittedName>
</protein>
<gene>
    <name evidence="4" type="ORF">ACFSRY_17125</name>
</gene>
<evidence type="ECO:0000259" key="3">
    <source>
        <dbReference type="PROSITE" id="PS50977"/>
    </source>
</evidence>
<dbReference type="InterPro" id="IPR001647">
    <property type="entry name" value="HTH_TetR"/>
</dbReference>
<name>A0ABW5IS87_9BACT</name>
<dbReference type="PROSITE" id="PS50977">
    <property type="entry name" value="HTH_TETR_2"/>
    <property type="match status" value="1"/>
</dbReference>
<dbReference type="InterPro" id="IPR009057">
    <property type="entry name" value="Homeodomain-like_sf"/>
</dbReference>
<organism evidence="4 5">
    <name type="scientific">Pontibacter locisalis</name>
    <dbReference type="NCBI Taxonomy" id="1719035"/>
    <lineage>
        <taxon>Bacteria</taxon>
        <taxon>Pseudomonadati</taxon>
        <taxon>Bacteroidota</taxon>
        <taxon>Cytophagia</taxon>
        <taxon>Cytophagales</taxon>
        <taxon>Hymenobacteraceae</taxon>
        <taxon>Pontibacter</taxon>
    </lineage>
</organism>
<dbReference type="InterPro" id="IPR050109">
    <property type="entry name" value="HTH-type_TetR-like_transc_reg"/>
</dbReference>
<dbReference type="PRINTS" id="PR00455">
    <property type="entry name" value="HTHTETR"/>
</dbReference>
<proteinExistence type="predicted"/>
<accession>A0ABW5IS87</accession>
<dbReference type="Proteomes" id="UP001597544">
    <property type="component" value="Unassembled WGS sequence"/>
</dbReference>
<comment type="caution">
    <text evidence="4">The sequence shown here is derived from an EMBL/GenBank/DDBJ whole genome shotgun (WGS) entry which is preliminary data.</text>
</comment>
<feature type="domain" description="HTH tetR-type" evidence="3">
    <location>
        <begin position="9"/>
        <end position="69"/>
    </location>
</feature>
<feature type="DNA-binding region" description="H-T-H motif" evidence="2">
    <location>
        <begin position="32"/>
        <end position="51"/>
    </location>
</feature>
<evidence type="ECO:0000313" key="5">
    <source>
        <dbReference type="Proteomes" id="UP001597544"/>
    </source>
</evidence>
<sequence length="181" mass="21101">MSQRQEARDLAEERIFEAAVKIFSQFGYESSSVRMIAKEAGVSPGLLYNYFKNKEELLVRVFEEGLKDVQATFRDLPDDGQVKTYLLHNFRIMQEKKQLWRLIYLIRMQQSTLAILGERINRVQKQVLDRLEARLRSSLGDKARAEAVLLNASLEGVVFHYLFDNSFEFELAQQALLTRYS</sequence>
<dbReference type="EMBL" id="JBHULU010000021">
    <property type="protein sequence ID" value="MFD2515599.1"/>
    <property type="molecule type" value="Genomic_DNA"/>
</dbReference>
<dbReference type="Pfam" id="PF00440">
    <property type="entry name" value="TetR_N"/>
    <property type="match status" value="1"/>
</dbReference>
<dbReference type="PANTHER" id="PTHR30055">
    <property type="entry name" value="HTH-TYPE TRANSCRIPTIONAL REGULATOR RUTR"/>
    <property type="match status" value="1"/>
</dbReference>
<dbReference type="PANTHER" id="PTHR30055:SF226">
    <property type="entry name" value="HTH-TYPE TRANSCRIPTIONAL REGULATOR PKSA"/>
    <property type="match status" value="1"/>
</dbReference>
<evidence type="ECO:0000256" key="2">
    <source>
        <dbReference type="PROSITE-ProRule" id="PRU00335"/>
    </source>
</evidence>
<keyword evidence="1 2" id="KW-0238">DNA-binding</keyword>
<keyword evidence="5" id="KW-1185">Reference proteome</keyword>
<dbReference type="PROSITE" id="PS01081">
    <property type="entry name" value="HTH_TETR_1"/>
    <property type="match status" value="1"/>
</dbReference>
<dbReference type="InterPro" id="IPR023772">
    <property type="entry name" value="DNA-bd_HTH_TetR-type_CS"/>
</dbReference>